<dbReference type="GO" id="GO:0050136">
    <property type="term" value="F:NADH dehydrogenase (quinone) (non-electrogenic) activity"/>
    <property type="evidence" value="ECO:0007669"/>
    <property type="project" value="UniProtKB-UniRule"/>
</dbReference>
<evidence type="ECO:0000256" key="6">
    <source>
        <dbReference type="ARBA" id="ARBA00022719"/>
    </source>
</evidence>
<dbReference type="PANTHER" id="PTHR11058">
    <property type="entry name" value="NADH-UBIQUINONE OXIDOREDUCTASE CHAIN 3"/>
    <property type="match status" value="1"/>
</dbReference>
<dbReference type="GO" id="GO:0030964">
    <property type="term" value="C:NADH dehydrogenase complex"/>
    <property type="evidence" value="ECO:0007669"/>
    <property type="project" value="TreeGrafter"/>
</dbReference>
<evidence type="ECO:0000256" key="13">
    <source>
        <dbReference type="RuleBase" id="RU003639"/>
    </source>
</evidence>
<evidence type="ECO:0000256" key="8">
    <source>
        <dbReference type="ARBA" id="ARBA00022989"/>
    </source>
</evidence>
<feature type="transmembrane region" description="Helical" evidence="12">
    <location>
        <begin position="140"/>
        <end position="160"/>
    </location>
</feature>
<evidence type="ECO:0000256" key="7">
    <source>
        <dbReference type="ARBA" id="ARBA00022967"/>
    </source>
</evidence>
<name>F7VE71_9PROT</name>
<comment type="similarity">
    <text evidence="2 12 13">Belongs to the complex I subunit 3 family.</text>
</comment>
<keyword evidence="11 12" id="KW-0472">Membrane</keyword>
<evidence type="ECO:0000313" key="15">
    <source>
        <dbReference type="Proteomes" id="UP000004319"/>
    </source>
</evidence>
<protein>
    <recommendedName>
        <fullName evidence="12">NADH-quinone oxidoreductase subunit A</fullName>
        <ecNumber evidence="12">7.1.1.-</ecNumber>
    </recommendedName>
    <alternativeName>
        <fullName evidence="12">NADH dehydrogenase I subunit A</fullName>
    </alternativeName>
    <alternativeName>
        <fullName evidence="12">NDH-1 subunit A</fullName>
    </alternativeName>
    <alternativeName>
        <fullName evidence="12">NUO1</fullName>
    </alternativeName>
</protein>
<keyword evidence="5 12" id="KW-0812">Transmembrane</keyword>
<dbReference type="EMBL" id="BABS01000044">
    <property type="protein sequence ID" value="GAA08666.1"/>
    <property type="molecule type" value="Genomic_DNA"/>
</dbReference>
<evidence type="ECO:0000256" key="3">
    <source>
        <dbReference type="ARBA" id="ARBA00022448"/>
    </source>
</evidence>
<reference evidence="14 15" key="1">
    <citation type="journal article" date="2011" name="Biochem. Biophys. Res. Commun.">
        <title>Increased number of Arginine-based salt bridges contributes to the thermotolerance of thermotolerant acetic acid bacteria, Acetobacter tropicalis SKU1100.</title>
        <authorList>
            <person name="Matsutani M."/>
            <person name="Hirakawa H."/>
            <person name="Nishikura M."/>
            <person name="Soemphol W."/>
            <person name="Ali I.A.I."/>
            <person name="Yakushi T."/>
            <person name="Matsushita K."/>
        </authorList>
    </citation>
    <scope>NUCLEOTIDE SEQUENCE [LARGE SCALE GENOMIC DNA]</scope>
    <source>
        <strain evidence="14 15">NBRC 101654</strain>
    </source>
</reference>
<keyword evidence="8 12" id="KW-1133">Transmembrane helix</keyword>
<comment type="subcellular location">
    <subcellularLocation>
        <location evidence="12 13">Cell membrane</location>
        <topology evidence="12 13">Multi-pass membrane protein</topology>
    </subcellularLocation>
    <subcellularLocation>
        <location evidence="1">Membrane</location>
        <topology evidence="1">Multi-pass membrane protein</topology>
    </subcellularLocation>
</comment>
<evidence type="ECO:0000256" key="12">
    <source>
        <dbReference type="HAMAP-Rule" id="MF_01394"/>
    </source>
</evidence>
<evidence type="ECO:0000256" key="5">
    <source>
        <dbReference type="ARBA" id="ARBA00022692"/>
    </source>
</evidence>
<dbReference type="InterPro" id="IPR000440">
    <property type="entry name" value="NADH_UbQ/plastoQ_OxRdtase_su3"/>
</dbReference>
<proteinExistence type="inferred from homology"/>
<comment type="caution">
    <text evidence="14">The sequence shown here is derived from an EMBL/GenBank/DDBJ whole genome shotgun (WGS) entry which is preliminary data.</text>
</comment>
<dbReference type="Pfam" id="PF00507">
    <property type="entry name" value="Oxidored_q4"/>
    <property type="match status" value="1"/>
</dbReference>
<evidence type="ECO:0000256" key="4">
    <source>
        <dbReference type="ARBA" id="ARBA00022475"/>
    </source>
</evidence>
<evidence type="ECO:0000256" key="2">
    <source>
        <dbReference type="ARBA" id="ARBA00008472"/>
    </source>
</evidence>
<dbReference type="InterPro" id="IPR038430">
    <property type="entry name" value="NDAH_ubi_oxred_su3_sf"/>
</dbReference>
<organism evidence="14 15">
    <name type="scientific">Acetobacter tropicalis NBRC 101654</name>
    <dbReference type="NCBI Taxonomy" id="749388"/>
    <lineage>
        <taxon>Bacteria</taxon>
        <taxon>Pseudomonadati</taxon>
        <taxon>Pseudomonadota</taxon>
        <taxon>Alphaproteobacteria</taxon>
        <taxon>Acetobacterales</taxon>
        <taxon>Acetobacteraceae</taxon>
        <taxon>Acetobacter</taxon>
    </lineage>
</organism>
<dbReference type="EC" id="7.1.1.-" evidence="12"/>
<accession>F7VE71</accession>
<evidence type="ECO:0000256" key="1">
    <source>
        <dbReference type="ARBA" id="ARBA00004141"/>
    </source>
</evidence>
<comment type="subunit">
    <text evidence="12">NDH-1 is composed of 14 different subunits. Subunits NuoA, H, J, K, L, M, N constitute the membrane sector of the complex.</text>
</comment>
<dbReference type="GO" id="GO:0008137">
    <property type="term" value="F:NADH dehydrogenase (ubiquinone) activity"/>
    <property type="evidence" value="ECO:0007669"/>
    <property type="project" value="InterPro"/>
</dbReference>
<evidence type="ECO:0000313" key="14">
    <source>
        <dbReference type="EMBL" id="GAA08666.1"/>
    </source>
</evidence>
<dbReference type="Gene3D" id="1.20.58.1610">
    <property type="entry name" value="NADH:ubiquinone/plastoquinone oxidoreductase, chain 3"/>
    <property type="match status" value="1"/>
</dbReference>
<dbReference type="HAMAP" id="MF_01394">
    <property type="entry name" value="NDH1_NuoA"/>
    <property type="match status" value="1"/>
</dbReference>
<keyword evidence="7 12" id="KW-1278">Translocase</keyword>
<keyword evidence="4 12" id="KW-1003">Cell membrane</keyword>
<evidence type="ECO:0000256" key="9">
    <source>
        <dbReference type="ARBA" id="ARBA00023027"/>
    </source>
</evidence>
<dbReference type="InterPro" id="IPR023043">
    <property type="entry name" value="NAD(P)H_OxRDtase_bac/plastid"/>
</dbReference>
<feature type="transmembrane region" description="Helical" evidence="12">
    <location>
        <begin position="225"/>
        <end position="246"/>
    </location>
</feature>
<sequence>MFVSFCDIKVQREDAKKMPSHAEERTQVKRDAFSPSCFLFPSQRHKFPTPQPLPCMEKEGCDVPDTLSVCLAGTSPFIRRMKLDSTSRGSVFLYWSKHRRDVPNISRKTQIPYRLRQLRSDNNQQAEGPDMVDFSQIRSLLIYALVISVLLACMLGLSALTGLRRSLSHGGTSLSIPFESGIIPTGSAHLRLPVQYYLVAMFFVIFDVETAFLFAWAIVVTDVGWVGYSAALLFIFFLAVSLVYLWRAGGLDWGPLPRRLPETQSSMEHLS</sequence>
<feature type="transmembrane region" description="Helical" evidence="12">
    <location>
        <begin position="196"/>
        <end position="219"/>
    </location>
</feature>
<keyword evidence="9 12" id="KW-0520">NAD</keyword>
<dbReference type="PANTHER" id="PTHR11058:SF21">
    <property type="entry name" value="NADH-QUINONE OXIDOREDUCTASE SUBUNIT A"/>
    <property type="match status" value="1"/>
</dbReference>
<dbReference type="Proteomes" id="UP000004319">
    <property type="component" value="Unassembled WGS sequence"/>
</dbReference>
<evidence type="ECO:0000256" key="10">
    <source>
        <dbReference type="ARBA" id="ARBA00023075"/>
    </source>
</evidence>
<dbReference type="GO" id="GO:0048038">
    <property type="term" value="F:quinone binding"/>
    <property type="evidence" value="ECO:0007669"/>
    <property type="project" value="UniProtKB-KW"/>
</dbReference>
<dbReference type="AlphaFoldDB" id="F7VE71"/>
<comment type="function">
    <text evidence="12">NDH-1 shuttles electrons from NADH, via FMN and iron-sulfur (Fe-S) centers, to quinones in the respiratory chain. The immediate electron acceptor for the enzyme in this species is believed to be ubiquinone. Couples the redox reaction to proton translocation (for every two electrons transferred, four hydrogen ions are translocated across the cytoplasmic membrane), and thus conserves the redox energy in a proton gradient.</text>
</comment>
<comment type="catalytic activity">
    <reaction evidence="12 13">
        <text>a quinone + NADH + 5 H(+)(in) = a quinol + NAD(+) + 4 H(+)(out)</text>
        <dbReference type="Rhea" id="RHEA:57888"/>
        <dbReference type="ChEBI" id="CHEBI:15378"/>
        <dbReference type="ChEBI" id="CHEBI:24646"/>
        <dbReference type="ChEBI" id="CHEBI:57540"/>
        <dbReference type="ChEBI" id="CHEBI:57945"/>
        <dbReference type="ChEBI" id="CHEBI:132124"/>
    </reaction>
</comment>
<keyword evidence="6 12" id="KW-0874">Quinone</keyword>
<gene>
    <name evidence="12" type="primary">nuoA</name>
    <name evidence="14" type="ORF">ATPR_1670</name>
</gene>
<keyword evidence="3 12" id="KW-0813">Transport</keyword>
<evidence type="ECO:0000256" key="11">
    <source>
        <dbReference type="ARBA" id="ARBA00023136"/>
    </source>
</evidence>
<dbReference type="GO" id="GO:0005886">
    <property type="term" value="C:plasma membrane"/>
    <property type="evidence" value="ECO:0007669"/>
    <property type="project" value="UniProtKB-SubCell"/>
</dbReference>
<keyword evidence="10 12" id="KW-0830">Ubiquinone</keyword>